<dbReference type="EMBL" id="LSYV01000003">
    <property type="protein sequence ID" value="KXZ56003.1"/>
    <property type="molecule type" value="Genomic_DNA"/>
</dbReference>
<protein>
    <submittedName>
        <fullName evidence="2">Uncharacterized protein</fullName>
    </submittedName>
</protein>
<feature type="compositionally biased region" description="Low complexity" evidence="1">
    <location>
        <begin position="217"/>
        <end position="226"/>
    </location>
</feature>
<feature type="region of interest" description="Disordered" evidence="1">
    <location>
        <begin position="1"/>
        <end position="20"/>
    </location>
</feature>
<dbReference type="AlphaFoldDB" id="A0A150H1W4"/>
<keyword evidence="3" id="KW-1185">Reference proteome</keyword>
<feature type="compositionally biased region" description="Pro residues" evidence="1">
    <location>
        <begin position="198"/>
        <end position="216"/>
    </location>
</feature>
<dbReference type="STRING" id="33097.A0A150H1W4"/>
<accession>A0A150H1W4</accession>
<feature type="compositionally biased region" description="Low complexity" evidence="1">
    <location>
        <begin position="178"/>
        <end position="195"/>
    </location>
</feature>
<feature type="compositionally biased region" description="Gly residues" evidence="1">
    <location>
        <begin position="1"/>
        <end position="12"/>
    </location>
</feature>
<name>A0A150H1W4_GONPE</name>
<sequence>MNTGVGSPGGDGQPPQASPTLGQLKEALRVLENTQNLFTSMKNQVVYACGEGHLLAADEGRQYLARIVRTLDDEHRAIRAGWPRLTAALEVARVVNKVAAARGTAAGGSGAVTAHARVGGAAGAAGPAAGPAAALQSHCRSVLASLDAAVCEGLLGAGPHGPGERRAKRQRMDDDADVGGTASAVAAAAAAAAAGNTPSPPHPSTSSPSPPRPLAPPGRTRLAAAAGGSGGTLELVSVLLRLRALDGGGRGGGGGGASSSTLGGMRLHALDDGGNALALPSALTAALAAAATATSAAVAGGGSGPSVPAVDGALLAAGAARLAGATQVRMLIPGVFVANVLLAEPGSPAPLRVAVDSADRAFEMDPWATPASQPAQPAAAPLAAEPRSPGGAALEELLLWLLTCRDLFSKRCAATGRLLAWDPSVQYPVPPIFRAFKLPRAELRLRAVELPRVAAYHMHVAPLEELGWEEDVQAQAAAGWGVPPPSSAPAATGNGDGAAAVAAVPRPAAQGPV</sequence>
<evidence type="ECO:0000256" key="1">
    <source>
        <dbReference type="SAM" id="MobiDB-lite"/>
    </source>
</evidence>
<comment type="caution">
    <text evidence="2">The sequence shown here is derived from an EMBL/GenBank/DDBJ whole genome shotgun (WGS) entry which is preliminary data.</text>
</comment>
<proteinExistence type="predicted"/>
<evidence type="ECO:0000313" key="2">
    <source>
        <dbReference type="EMBL" id="KXZ56003.1"/>
    </source>
</evidence>
<dbReference type="Proteomes" id="UP000075714">
    <property type="component" value="Unassembled WGS sequence"/>
</dbReference>
<dbReference type="OrthoDB" id="547167at2759"/>
<evidence type="ECO:0000313" key="3">
    <source>
        <dbReference type="Proteomes" id="UP000075714"/>
    </source>
</evidence>
<feature type="compositionally biased region" description="Low complexity" evidence="1">
    <location>
        <begin position="488"/>
        <end position="513"/>
    </location>
</feature>
<feature type="region of interest" description="Disordered" evidence="1">
    <location>
        <begin position="155"/>
        <end position="226"/>
    </location>
</feature>
<feature type="compositionally biased region" description="Basic and acidic residues" evidence="1">
    <location>
        <begin position="162"/>
        <end position="173"/>
    </location>
</feature>
<organism evidence="2 3">
    <name type="scientific">Gonium pectorale</name>
    <name type="common">Green alga</name>
    <dbReference type="NCBI Taxonomy" id="33097"/>
    <lineage>
        <taxon>Eukaryota</taxon>
        <taxon>Viridiplantae</taxon>
        <taxon>Chlorophyta</taxon>
        <taxon>core chlorophytes</taxon>
        <taxon>Chlorophyceae</taxon>
        <taxon>CS clade</taxon>
        <taxon>Chlamydomonadales</taxon>
        <taxon>Volvocaceae</taxon>
        <taxon>Gonium</taxon>
    </lineage>
</organism>
<reference evidence="3" key="1">
    <citation type="journal article" date="2016" name="Nat. Commun.">
        <title>The Gonium pectorale genome demonstrates co-option of cell cycle regulation during the evolution of multicellularity.</title>
        <authorList>
            <person name="Hanschen E.R."/>
            <person name="Marriage T.N."/>
            <person name="Ferris P.J."/>
            <person name="Hamaji T."/>
            <person name="Toyoda A."/>
            <person name="Fujiyama A."/>
            <person name="Neme R."/>
            <person name="Noguchi H."/>
            <person name="Minakuchi Y."/>
            <person name="Suzuki M."/>
            <person name="Kawai-Toyooka H."/>
            <person name="Smith D.R."/>
            <person name="Sparks H."/>
            <person name="Anderson J."/>
            <person name="Bakaric R."/>
            <person name="Luria V."/>
            <person name="Karger A."/>
            <person name="Kirschner M.W."/>
            <person name="Durand P.M."/>
            <person name="Michod R.E."/>
            <person name="Nozaki H."/>
            <person name="Olson B.J."/>
        </authorList>
    </citation>
    <scope>NUCLEOTIDE SEQUENCE [LARGE SCALE GENOMIC DNA]</scope>
    <source>
        <strain evidence="3">NIES-2863</strain>
    </source>
</reference>
<gene>
    <name evidence="2" type="ORF">GPECTOR_2g1555</name>
</gene>
<feature type="region of interest" description="Disordered" evidence="1">
    <location>
        <begin position="477"/>
        <end position="513"/>
    </location>
</feature>